<dbReference type="GO" id="GO:0032259">
    <property type="term" value="P:methylation"/>
    <property type="evidence" value="ECO:0007669"/>
    <property type="project" value="UniProtKB-KW"/>
</dbReference>
<dbReference type="Gene3D" id="1.10.630.10">
    <property type="entry name" value="Cytochrome P450"/>
    <property type="match status" value="1"/>
</dbReference>
<dbReference type="InterPro" id="IPR050121">
    <property type="entry name" value="Cytochrome_P450_monoxygenase"/>
</dbReference>
<dbReference type="SUPFAM" id="SSF48264">
    <property type="entry name" value="Cytochrome P450"/>
    <property type="match status" value="1"/>
</dbReference>
<feature type="transmembrane region" description="Helical" evidence="5">
    <location>
        <begin position="21"/>
        <end position="39"/>
    </location>
</feature>
<gene>
    <name evidence="6" type="ORF">FRX48_01387</name>
</gene>
<sequence>MLVPSSMAILQTVNRIGLVEILGVIVAVVAARLVYYAFFHPLSIYPGPQLAAQTYLWRFFHYLRGNLYLVDYELHRKYGPVVRDGPNSLLVSDLEAYKSVYGSKVFEKGDFYRSIPSTLEPTAFSAQTYEQHRKARKHVAAGSIRHYHLDLSDHYAVYPKAVAGYEQIVANNVELWINKIASEYCKSDDPANLAPLIGLLQFDSVVELTYGRSIGVLGADEDVDDATGSKEMALRMAFGVGIFPWMSRTFGTELFNAQALQPADLVEAPFLAFVGMFS</sequence>
<dbReference type="GO" id="GO:0020037">
    <property type="term" value="F:heme binding"/>
    <property type="evidence" value="ECO:0007669"/>
    <property type="project" value="InterPro"/>
</dbReference>
<dbReference type="EMBL" id="VXIT01000002">
    <property type="protein sequence ID" value="KAA6414637.1"/>
    <property type="molecule type" value="Genomic_DNA"/>
</dbReference>
<evidence type="ECO:0000256" key="1">
    <source>
        <dbReference type="ARBA" id="ARBA00001971"/>
    </source>
</evidence>
<organism evidence="6 7">
    <name type="scientific">Lasallia pustulata</name>
    <dbReference type="NCBI Taxonomy" id="136370"/>
    <lineage>
        <taxon>Eukaryota</taxon>
        <taxon>Fungi</taxon>
        <taxon>Dikarya</taxon>
        <taxon>Ascomycota</taxon>
        <taxon>Pezizomycotina</taxon>
        <taxon>Lecanoromycetes</taxon>
        <taxon>OSLEUM clade</taxon>
        <taxon>Umbilicariomycetidae</taxon>
        <taxon>Umbilicariales</taxon>
        <taxon>Umbilicariaceae</taxon>
        <taxon>Lasallia</taxon>
    </lineage>
</organism>
<proteinExistence type="predicted"/>
<dbReference type="GO" id="GO:0016705">
    <property type="term" value="F:oxidoreductase activity, acting on paired donors, with incorporation or reduction of molecular oxygen"/>
    <property type="evidence" value="ECO:0007669"/>
    <property type="project" value="InterPro"/>
</dbReference>
<dbReference type="Proteomes" id="UP000324767">
    <property type="component" value="Unassembled WGS sequence"/>
</dbReference>
<evidence type="ECO:0000313" key="6">
    <source>
        <dbReference type="EMBL" id="KAA6414637.1"/>
    </source>
</evidence>
<keyword evidence="4" id="KW-0408">Iron</keyword>
<keyword evidence="5" id="KW-1133">Transmembrane helix</keyword>
<keyword evidence="6" id="KW-0808">Transferase</keyword>
<dbReference type="AlphaFoldDB" id="A0A5M8PYW0"/>
<evidence type="ECO:0000256" key="5">
    <source>
        <dbReference type="SAM" id="Phobius"/>
    </source>
</evidence>
<name>A0A5M8PYW0_9LECA</name>
<keyword evidence="6" id="KW-0489">Methyltransferase</keyword>
<evidence type="ECO:0000313" key="7">
    <source>
        <dbReference type="Proteomes" id="UP000324767"/>
    </source>
</evidence>
<keyword evidence="5" id="KW-0472">Membrane</keyword>
<dbReference type="GO" id="GO:0008168">
    <property type="term" value="F:methyltransferase activity"/>
    <property type="evidence" value="ECO:0007669"/>
    <property type="project" value="UniProtKB-KW"/>
</dbReference>
<dbReference type="PANTHER" id="PTHR24305:SF235">
    <property type="entry name" value="CYTOCHROME P450 MONOOXYGENASE APDB-RELATED"/>
    <property type="match status" value="1"/>
</dbReference>
<keyword evidence="5" id="KW-0812">Transmembrane</keyword>
<dbReference type="GO" id="GO:0004497">
    <property type="term" value="F:monooxygenase activity"/>
    <property type="evidence" value="ECO:0007669"/>
    <property type="project" value="InterPro"/>
</dbReference>
<dbReference type="PANTHER" id="PTHR24305">
    <property type="entry name" value="CYTOCHROME P450"/>
    <property type="match status" value="1"/>
</dbReference>
<dbReference type="OrthoDB" id="3934656at2759"/>
<evidence type="ECO:0000256" key="4">
    <source>
        <dbReference type="ARBA" id="ARBA00023004"/>
    </source>
</evidence>
<protein>
    <submittedName>
        <fullName evidence="6">Cytochrome P450 pisatin demethylase</fullName>
    </submittedName>
</protein>
<evidence type="ECO:0000256" key="3">
    <source>
        <dbReference type="ARBA" id="ARBA00023002"/>
    </source>
</evidence>
<comment type="cofactor">
    <cofactor evidence="1">
        <name>heme</name>
        <dbReference type="ChEBI" id="CHEBI:30413"/>
    </cofactor>
</comment>
<dbReference type="GO" id="GO:0005506">
    <property type="term" value="F:iron ion binding"/>
    <property type="evidence" value="ECO:0007669"/>
    <property type="project" value="InterPro"/>
</dbReference>
<dbReference type="InterPro" id="IPR036396">
    <property type="entry name" value="Cyt_P450_sf"/>
</dbReference>
<keyword evidence="3" id="KW-0560">Oxidoreductase</keyword>
<keyword evidence="2" id="KW-0479">Metal-binding</keyword>
<evidence type="ECO:0000256" key="2">
    <source>
        <dbReference type="ARBA" id="ARBA00022723"/>
    </source>
</evidence>
<reference evidence="6 7" key="1">
    <citation type="submission" date="2019-09" db="EMBL/GenBank/DDBJ databases">
        <title>The hologenome of the rock-dwelling lichen Lasallia pustulata.</title>
        <authorList>
            <person name="Greshake Tzovaras B."/>
            <person name="Segers F."/>
            <person name="Bicker A."/>
            <person name="Dal Grande F."/>
            <person name="Otte J."/>
            <person name="Hankeln T."/>
            <person name="Schmitt I."/>
            <person name="Ebersberger I."/>
        </authorList>
    </citation>
    <scope>NUCLEOTIDE SEQUENCE [LARGE SCALE GENOMIC DNA]</scope>
    <source>
        <strain evidence="6">A1-1</strain>
    </source>
</reference>
<comment type="caution">
    <text evidence="6">The sequence shown here is derived from an EMBL/GenBank/DDBJ whole genome shotgun (WGS) entry which is preliminary data.</text>
</comment>
<dbReference type="GO" id="GO:0044550">
    <property type="term" value="P:secondary metabolite biosynthetic process"/>
    <property type="evidence" value="ECO:0007669"/>
    <property type="project" value="UniProtKB-ARBA"/>
</dbReference>
<accession>A0A5M8PYW0</accession>